<gene>
    <name evidence="1" type="ORF">LCGC14_1982990</name>
</gene>
<dbReference type="EMBL" id="LAZR01022226">
    <property type="protein sequence ID" value="KKL82617.1"/>
    <property type="molecule type" value="Genomic_DNA"/>
</dbReference>
<protein>
    <submittedName>
        <fullName evidence="1">Uncharacterized protein</fullName>
    </submittedName>
</protein>
<sequence length="69" mass="7614">MENFTWNGEVNRPLTLARPCSCGCDQRGGEKGVGYLTASDKDGNGFTLWLEDEDVFQTIAKSTNIIKLT</sequence>
<accession>A0A0F9I5E8</accession>
<comment type="caution">
    <text evidence="1">The sequence shown here is derived from an EMBL/GenBank/DDBJ whole genome shotgun (WGS) entry which is preliminary data.</text>
</comment>
<dbReference type="AlphaFoldDB" id="A0A0F9I5E8"/>
<proteinExistence type="predicted"/>
<name>A0A0F9I5E8_9ZZZZ</name>
<organism evidence="1">
    <name type="scientific">marine sediment metagenome</name>
    <dbReference type="NCBI Taxonomy" id="412755"/>
    <lineage>
        <taxon>unclassified sequences</taxon>
        <taxon>metagenomes</taxon>
        <taxon>ecological metagenomes</taxon>
    </lineage>
</organism>
<evidence type="ECO:0000313" key="1">
    <source>
        <dbReference type="EMBL" id="KKL82617.1"/>
    </source>
</evidence>
<reference evidence="1" key="1">
    <citation type="journal article" date="2015" name="Nature">
        <title>Complex archaea that bridge the gap between prokaryotes and eukaryotes.</title>
        <authorList>
            <person name="Spang A."/>
            <person name="Saw J.H."/>
            <person name="Jorgensen S.L."/>
            <person name="Zaremba-Niedzwiedzka K."/>
            <person name="Martijn J."/>
            <person name="Lind A.E."/>
            <person name="van Eijk R."/>
            <person name="Schleper C."/>
            <person name="Guy L."/>
            <person name="Ettema T.J."/>
        </authorList>
    </citation>
    <scope>NUCLEOTIDE SEQUENCE</scope>
</reference>